<dbReference type="Proteomes" id="UP001442494">
    <property type="component" value="Unassembled WGS sequence"/>
</dbReference>
<reference evidence="6 7" key="1">
    <citation type="submission" date="2022-04" db="EMBL/GenBank/DDBJ databases">
        <title>Positive selection, recombination, and allopatry shape intraspecific diversity of widespread and dominant cyanobacteria.</title>
        <authorList>
            <person name="Wei J."/>
            <person name="Shu W."/>
            <person name="Hu C."/>
        </authorList>
    </citation>
    <scope>NUCLEOTIDE SEQUENCE [LARGE SCALE GENOMIC DNA]</scope>
    <source>
        <strain evidence="6 7">GB2-A5</strain>
    </source>
</reference>
<dbReference type="InterPro" id="IPR036097">
    <property type="entry name" value="HisK_dim/P_sf"/>
</dbReference>
<accession>A0ABV0JRB7</accession>
<evidence type="ECO:0000259" key="5">
    <source>
        <dbReference type="SMART" id="SM00388"/>
    </source>
</evidence>
<evidence type="ECO:0000256" key="3">
    <source>
        <dbReference type="ARBA" id="ARBA00022553"/>
    </source>
</evidence>
<protein>
    <recommendedName>
        <fullName evidence="2">histidine kinase</fullName>
        <ecNumber evidence="2">2.7.13.3</ecNumber>
    </recommendedName>
</protein>
<dbReference type="InterPro" id="IPR003661">
    <property type="entry name" value="HisK_dim/P_dom"/>
</dbReference>
<name>A0ABV0JRB7_9CYAN</name>
<evidence type="ECO:0000256" key="4">
    <source>
        <dbReference type="ARBA" id="ARBA00023012"/>
    </source>
</evidence>
<dbReference type="Gene3D" id="1.10.287.130">
    <property type="match status" value="1"/>
</dbReference>
<dbReference type="PANTHER" id="PTHR45339">
    <property type="entry name" value="HYBRID SIGNAL TRANSDUCTION HISTIDINE KINASE J"/>
    <property type="match status" value="1"/>
</dbReference>
<dbReference type="Gene3D" id="3.40.50.2300">
    <property type="match status" value="1"/>
</dbReference>
<sequence>MPEPPLAPQPANLRLLIVSESSLDVELIIKRLHKAVAAVTYDVAATSAACQKLLQEQSYDAVLLDISLEEMSMEILKLLQQSKQEIPLNLFNSCLEDKAGVNYLKAKTNQTHRLERIADQSAIALYNAQTYKRLEQQVRERTQELEEEKQLSKIANRTKSEFIATMSHELRTPLTCILGFSRLLLDQVFGRLNQKQQEYLTAISSSGNHLLELINDVLDLSKIEACQE</sequence>
<evidence type="ECO:0000256" key="2">
    <source>
        <dbReference type="ARBA" id="ARBA00012438"/>
    </source>
</evidence>
<dbReference type="RefSeq" id="WP_199295118.1">
    <property type="nucleotide sequence ID" value="NZ_JAMPKK010000022.1"/>
</dbReference>
<dbReference type="CDD" id="cd00082">
    <property type="entry name" value="HisKA"/>
    <property type="match status" value="1"/>
</dbReference>
<keyword evidence="3" id="KW-0597">Phosphoprotein</keyword>
<organism evidence="6 7">
    <name type="scientific">Funiculus sociatus GB2-A5</name>
    <dbReference type="NCBI Taxonomy" id="2933946"/>
    <lineage>
        <taxon>Bacteria</taxon>
        <taxon>Bacillati</taxon>
        <taxon>Cyanobacteriota</taxon>
        <taxon>Cyanophyceae</taxon>
        <taxon>Coleofasciculales</taxon>
        <taxon>Coleofasciculaceae</taxon>
        <taxon>Funiculus</taxon>
    </lineage>
</organism>
<dbReference type="PANTHER" id="PTHR45339:SF1">
    <property type="entry name" value="HYBRID SIGNAL TRANSDUCTION HISTIDINE KINASE J"/>
    <property type="match status" value="1"/>
</dbReference>
<proteinExistence type="predicted"/>
<evidence type="ECO:0000313" key="7">
    <source>
        <dbReference type="Proteomes" id="UP001442494"/>
    </source>
</evidence>
<dbReference type="InterPro" id="IPR011006">
    <property type="entry name" value="CheY-like_superfamily"/>
</dbReference>
<keyword evidence="4" id="KW-0902">Two-component regulatory system</keyword>
<dbReference type="SMART" id="SM00388">
    <property type="entry name" value="HisKA"/>
    <property type="match status" value="1"/>
</dbReference>
<evidence type="ECO:0000313" key="6">
    <source>
        <dbReference type="EMBL" id="MEP0865192.1"/>
    </source>
</evidence>
<keyword evidence="7" id="KW-1185">Reference proteome</keyword>
<comment type="caution">
    <text evidence="6">The sequence shown here is derived from an EMBL/GenBank/DDBJ whole genome shotgun (WGS) entry which is preliminary data.</text>
</comment>
<dbReference type="SUPFAM" id="SSF47384">
    <property type="entry name" value="Homodimeric domain of signal transducing histidine kinase"/>
    <property type="match status" value="1"/>
</dbReference>
<dbReference type="EMBL" id="JAMPKK010000022">
    <property type="protein sequence ID" value="MEP0865192.1"/>
    <property type="molecule type" value="Genomic_DNA"/>
</dbReference>
<gene>
    <name evidence="6" type="ORF">NDI37_12015</name>
</gene>
<evidence type="ECO:0000256" key="1">
    <source>
        <dbReference type="ARBA" id="ARBA00000085"/>
    </source>
</evidence>
<feature type="domain" description="Signal transduction histidine kinase dimerisation/phosphoacceptor" evidence="5">
    <location>
        <begin position="158"/>
        <end position="226"/>
    </location>
</feature>
<dbReference type="Pfam" id="PF00512">
    <property type="entry name" value="HisKA"/>
    <property type="match status" value="1"/>
</dbReference>
<comment type="catalytic activity">
    <reaction evidence="1">
        <text>ATP + protein L-histidine = ADP + protein N-phospho-L-histidine.</text>
        <dbReference type="EC" id="2.7.13.3"/>
    </reaction>
</comment>
<dbReference type="EC" id="2.7.13.3" evidence="2"/>
<dbReference type="SUPFAM" id="SSF52172">
    <property type="entry name" value="CheY-like"/>
    <property type="match status" value="1"/>
</dbReference>